<feature type="domain" description="AB hydrolase-1" evidence="2">
    <location>
        <begin position="25"/>
        <end position="138"/>
    </location>
</feature>
<comment type="caution">
    <text evidence="3">The sequence shown here is derived from an EMBL/GenBank/DDBJ whole genome shotgun (WGS) entry which is preliminary data.</text>
</comment>
<keyword evidence="4" id="KW-1185">Reference proteome</keyword>
<keyword evidence="3" id="KW-0378">Hydrolase</keyword>
<dbReference type="InterPro" id="IPR000073">
    <property type="entry name" value="AB_hydrolase_1"/>
</dbReference>
<evidence type="ECO:0000259" key="2">
    <source>
        <dbReference type="Pfam" id="PF00561"/>
    </source>
</evidence>
<sequence>MRDVVKPVLAAAAALLPLPAAADCVILLHGLARSETSFAVMEEVLQSRGYDVVRPGYPSTEEPVEVLADRTLPAAFAACGGQTAHVVSHSMGGILLRYWLQGNRPQNLGRVVMMGPPNQGSELVDELGDWAVFGYLNGPAGLQLGTGADSLPGRLPPADFKLGVIAGNETLNPLFSALIPGPDDGKVSVESTRVDGMAAHLTLPVTHTYMMNSPQVMAQALHFLEEGRFEPSLGWLAAVDEIISEACQLNGGCGEAEK</sequence>
<dbReference type="Pfam" id="PF00561">
    <property type="entry name" value="Abhydrolase_1"/>
    <property type="match status" value="1"/>
</dbReference>
<dbReference type="InterPro" id="IPR029058">
    <property type="entry name" value="AB_hydrolase_fold"/>
</dbReference>
<organism evidence="3 4">
    <name type="scientific">Leisingera daeponensis</name>
    <dbReference type="NCBI Taxonomy" id="405746"/>
    <lineage>
        <taxon>Bacteria</taxon>
        <taxon>Pseudomonadati</taxon>
        <taxon>Pseudomonadota</taxon>
        <taxon>Alphaproteobacteria</taxon>
        <taxon>Rhodobacterales</taxon>
        <taxon>Roseobacteraceae</taxon>
        <taxon>Leisingera</taxon>
    </lineage>
</organism>
<evidence type="ECO:0000313" key="3">
    <source>
        <dbReference type="EMBL" id="MBY6139085.1"/>
    </source>
</evidence>
<keyword evidence="1" id="KW-0732">Signal</keyword>
<protein>
    <submittedName>
        <fullName evidence="3">Alpha/beta fold hydrolase</fullName>
    </submittedName>
</protein>
<feature type="signal peptide" evidence="1">
    <location>
        <begin position="1"/>
        <end position="22"/>
    </location>
</feature>
<evidence type="ECO:0000313" key="4">
    <source>
        <dbReference type="Proteomes" id="UP000766629"/>
    </source>
</evidence>
<evidence type="ECO:0000256" key="1">
    <source>
        <dbReference type="SAM" id="SignalP"/>
    </source>
</evidence>
<dbReference type="GO" id="GO:0016787">
    <property type="term" value="F:hydrolase activity"/>
    <property type="evidence" value="ECO:0007669"/>
    <property type="project" value="UniProtKB-KW"/>
</dbReference>
<dbReference type="EMBL" id="JAHVJA010000002">
    <property type="protein sequence ID" value="MBY6139085.1"/>
    <property type="molecule type" value="Genomic_DNA"/>
</dbReference>
<dbReference type="SUPFAM" id="SSF53474">
    <property type="entry name" value="alpha/beta-Hydrolases"/>
    <property type="match status" value="1"/>
</dbReference>
<dbReference type="PANTHER" id="PTHR37946">
    <property type="entry name" value="SLL1969 PROTEIN"/>
    <property type="match status" value="1"/>
</dbReference>
<reference evidence="3 4" key="1">
    <citation type="submission" date="2021-06" db="EMBL/GenBank/DDBJ databases">
        <title>50 bacteria genomes isolated from Dapeng, Shenzhen, China.</title>
        <authorList>
            <person name="Zheng W."/>
            <person name="Yu S."/>
            <person name="Huang Y."/>
        </authorList>
    </citation>
    <scope>NUCLEOTIDE SEQUENCE [LARGE SCALE GENOMIC DNA]</scope>
    <source>
        <strain evidence="3 4">DP1N14-2</strain>
    </source>
</reference>
<accession>A0ABS7ND44</accession>
<dbReference type="Proteomes" id="UP000766629">
    <property type="component" value="Unassembled WGS sequence"/>
</dbReference>
<dbReference type="PANTHER" id="PTHR37946:SF1">
    <property type="entry name" value="SLL1969 PROTEIN"/>
    <property type="match status" value="1"/>
</dbReference>
<proteinExistence type="predicted"/>
<gene>
    <name evidence="3" type="ORF">KUV26_06500</name>
</gene>
<dbReference type="Gene3D" id="3.40.50.1820">
    <property type="entry name" value="alpha/beta hydrolase"/>
    <property type="match status" value="1"/>
</dbReference>
<feature type="chain" id="PRO_5047331021" evidence="1">
    <location>
        <begin position="23"/>
        <end position="258"/>
    </location>
</feature>
<name>A0ABS7ND44_9RHOB</name>
<dbReference type="RefSeq" id="WP_222507753.1">
    <property type="nucleotide sequence ID" value="NZ_JAHVJA010000002.1"/>
</dbReference>